<dbReference type="EMBL" id="BAABME010005726">
    <property type="protein sequence ID" value="GAA0166438.1"/>
    <property type="molecule type" value="Genomic_DNA"/>
</dbReference>
<feature type="region of interest" description="Disordered" evidence="1">
    <location>
        <begin position="53"/>
        <end position="92"/>
    </location>
</feature>
<evidence type="ECO:0000313" key="2">
    <source>
        <dbReference type="EMBL" id="GAA0166438.1"/>
    </source>
</evidence>
<dbReference type="Proteomes" id="UP001454036">
    <property type="component" value="Unassembled WGS sequence"/>
</dbReference>
<feature type="compositionally biased region" description="Polar residues" evidence="1">
    <location>
        <begin position="54"/>
        <end position="64"/>
    </location>
</feature>
<reference evidence="2 3" key="1">
    <citation type="submission" date="2024-01" db="EMBL/GenBank/DDBJ databases">
        <title>The complete chloroplast genome sequence of Lithospermum erythrorhizon: insights into the phylogenetic relationship among Boraginaceae species and the maternal lineages of purple gromwells.</title>
        <authorList>
            <person name="Okada T."/>
            <person name="Watanabe K."/>
        </authorList>
    </citation>
    <scope>NUCLEOTIDE SEQUENCE [LARGE SCALE GENOMIC DNA]</scope>
</reference>
<protein>
    <submittedName>
        <fullName evidence="2">Uncharacterized protein</fullName>
    </submittedName>
</protein>
<keyword evidence="3" id="KW-1185">Reference proteome</keyword>
<accession>A0AAV3QTP9</accession>
<comment type="caution">
    <text evidence="2">The sequence shown here is derived from an EMBL/GenBank/DDBJ whole genome shotgun (WGS) entry which is preliminary data.</text>
</comment>
<evidence type="ECO:0000256" key="1">
    <source>
        <dbReference type="SAM" id="MobiDB-lite"/>
    </source>
</evidence>
<feature type="region of interest" description="Disordered" evidence="1">
    <location>
        <begin position="1"/>
        <end position="29"/>
    </location>
</feature>
<proteinExistence type="predicted"/>
<gene>
    <name evidence="2" type="ORF">LIER_21591</name>
</gene>
<name>A0AAV3QTP9_LITER</name>
<dbReference type="AlphaFoldDB" id="A0AAV3QTP9"/>
<sequence>MLDECGTREKRRRKLEEAGDGATGVEGTRADLGVELKGLEFSTGNLYKEDEGVSSKNFGHTQGEQGLRTVGVNDDFDSRMEVADPNRTQSLK</sequence>
<organism evidence="2 3">
    <name type="scientific">Lithospermum erythrorhizon</name>
    <name type="common">Purple gromwell</name>
    <name type="synonym">Lithospermum officinale var. erythrorhizon</name>
    <dbReference type="NCBI Taxonomy" id="34254"/>
    <lineage>
        <taxon>Eukaryota</taxon>
        <taxon>Viridiplantae</taxon>
        <taxon>Streptophyta</taxon>
        <taxon>Embryophyta</taxon>
        <taxon>Tracheophyta</taxon>
        <taxon>Spermatophyta</taxon>
        <taxon>Magnoliopsida</taxon>
        <taxon>eudicotyledons</taxon>
        <taxon>Gunneridae</taxon>
        <taxon>Pentapetalae</taxon>
        <taxon>asterids</taxon>
        <taxon>lamiids</taxon>
        <taxon>Boraginales</taxon>
        <taxon>Boraginaceae</taxon>
        <taxon>Boraginoideae</taxon>
        <taxon>Lithospermeae</taxon>
        <taxon>Lithospermum</taxon>
    </lineage>
</organism>
<evidence type="ECO:0000313" key="3">
    <source>
        <dbReference type="Proteomes" id="UP001454036"/>
    </source>
</evidence>